<dbReference type="GO" id="GO:0005615">
    <property type="term" value="C:extracellular space"/>
    <property type="evidence" value="ECO:0007669"/>
    <property type="project" value="TreeGrafter"/>
</dbReference>
<evidence type="ECO:0000313" key="5">
    <source>
        <dbReference type="EMBL" id="CAG5886141.1"/>
    </source>
</evidence>
<feature type="region of interest" description="Disordered" evidence="3">
    <location>
        <begin position="82"/>
        <end position="218"/>
    </location>
</feature>
<dbReference type="GO" id="GO:0048471">
    <property type="term" value="C:perinuclear region of cytoplasm"/>
    <property type="evidence" value="ECO:0007669"/>
    <property type="project" value="TreeGrafter"/>
</dbReference>
<evidence type="ECO:0000256" key="3">
    <source>
        <dbReference type="SAM" id="MobiDB-lite"/>
    </source>
</evidence>
<gene>
    <name evidence="5" type="ORF">MMEN_LOCUS5958</name>
</gene>
<protein>
    <submittedName>
        <fullName evidence="5">(Atlantic silverside) hypothetical protein</fullName>
    </submittedName>
</protein>
<proteinExistence type="predicted"/>
<dbReference type="InterPro" id="IPR011992">
    <property type="entry name" value="EF-hand-dom_pair"/>
</dbReference>
<dbReference type="InterPro" id="IPR013787">
    <property type="entry name" value="S100_Ca-bd_sub"/>
</dbReference>
<feature type="compositionally biased region" description="Basic and acidic residues" evidence="3">
    <location>
        <begin position="105"/>
        <end position="159"/>
    </location>
</feature>
<dbReference type="Proteomes" id="UP000677803">
    <property type="component" value="Unassembled WGS sequence"/>
</dbReference>
<keyword evidence="6" id="KW-1185">Reference proteome</keyword>
<dbReference type="GO" id="GO:0005509">
    <property type="term" value="F:calcium ion binding"/>
    <property type="evidence" value="ECO:0007669"/>
    <property type="project" value="InterPro"/>
</dbReference>
<evidence type="ECO:0000256" key="2">
    <source>
        <dbReference type="ARBA" id="ARBA00022837"/>
    </source>
</evidence>
<dbReference type="CDD" id="cd00213">
    <property type="entry name" value="S-100"/>
    <property type="match status" value="1"/>
</dbReference>
<sequence length="218" mass="23117">MEDAIQTMVKVFLKTSKGKENLGKKEFQSLVSNQLSNILTDTDSKEAIDNMGKGLDSDHDGKVGFEEYLKLVGYLACSLSEQRGAAKEEPAQNAASDQGTQSAPGKEEERPEANAESKEEAEPKAGEEAKAEATAEAKAEAQADAKVEVKAEAQAEGEAKPGVVKGDAATAEEVAVEEAGKEAEKLEETVKPEESAEKAAAAAVEEEEVEKKTEEKTS</sequence>
<feature type="domain" description="EF-hand" evidence="4">
    <location>
        <begin position="43"/>
        <end position="78"/>
    </location>
</feature>
<accession>A0A8S4AL76</accession>
<dbReference type="PROSITE" id="PS00018">
    <property type="entry name" value="EF_HAND_1"/>
    <property type="match status" value="1"/>
</dbReference>
<feature type="compositionally biased region" description="Polar residues" evidence="3">
    <location>
        <begin position="93"/>
        <end position="103"/>
    </location>
</feature>
<dbReference type="GO" id="GO:0048306">
    <property type="term" value="F:calcium-dependent protein binding"/>
    <property type="evidence" value="ECO:0007669"/>
    <property type="project" value="TreeGrafter"/>
</dbReference>
<dbReference type="InterPro" id="IPR034325">
    <property type="entry name" value="S-100_dom"/>
</dbReference>
<keyword evidence="2" id="KW-0106">Calcium</keyword>
<feature type="compositionally biased region" description="Basic and acidic residues" evidence="3">
    <location>
        <begin position="178"/>
        <end position="197"/>
    </location>
</feature>
<dbReference type="GO" id="GO:0046914">
    <property type="term" value="F:transition metal ion binding"/>
    <property type="evidence" value="ECO:0007669"/>
    <property type="project" value="InterPro"/>
</dbReference>
<dbReference type="SMART" id="SM01394">
    <property type="entry name" value="S_100"/>
    <property type="match status" value="1"/>
</dbReference>
<dbReference type="EMBL" id="CAJRST010005557">
    <property type="protein sequence ID" value="CAG5886141.1"/>
    <property type="molecule type" value="Genomic_DNA"/>
</dbReference>
<dbReference type="AlphaFoldDB" id="A0A8S4AL76"/>
<organism evidence="5 6">
    <name type="scientific">Menidia menidia</name>
    <name type="common">Atlantic silverside</name>
    <dbReference type="NCBI Taxonomy" id="238744"/>
    <lineage>
        <taxon>Eukaryota</taxon>
        <taxon>Metazoa</taxon>
        <taxon>Chordata</taxon>
        <taxon>Craniata</taxon>
        <taxon>Vertebrata</taxon>
        <taxon>Euteleostomi</taxon>
        <taxon>Actinopterygii</taxon>
        <taxon>Neopterygii</taxon>
        <taxon>Teleostei</taxon>
        <taxon>Neoteleostei</taxon>
        <taxon>Acanthomorphata</taxon>
        <taxon>Ovalentaria</taxon>
        <taxon>Atherinomorphae</taxon>
        <taxon>Atheriniformes</taxon>
        <taxon>Atherinopsidae</taxon>
        <taxon>Menidiinae</taxon>
        <taxon>Menidia</taxon>
    </lineage>
</organism>
<evidence type="ECO:0000259" key="4">
    <source>
        <dbReference type="PROSITE" id="PS50222"/>
    </source>
</evidence>
<dbReference type="SUPFAM" id="SSF47473">
    <property type="entry name" value="EF-hand"/>
    <property type="match status" value="1"/>
</dbReference>
<dbReference type="OrthoDB" id="8961427at2759"/>
<dbReference type="Gene3D" id="1.10.238.10">
    <property type="entry name" value="EF-hand"/>
    <property type="match status" value="1"/>
</dbReference>
<dbReference type="InterPro" id="IPR002048">
    <property type="entry name" value="EF_hand_dom"/>
</dbReference>
<dbReference type="PROSITE" id="PS50222">
    <property type="entry name" value="EF_HAND_2"/>
    <property type="match status" value="1"/>
</dbReference>
<dbReference type="PANTHER" id="PTHR11639:SF115">
    <property type="entry name" value="S100 CALCIUM-BINDING PROTEIN U-RELATED"/>
    <property type="match status" value="1"/>
</dbReference>
<name>A0A8S4AL76_9TELE</name>
<evidence type="ECO:0000256" key="1">
    <source>
        <dbReference type="ARBA" id="ARBA00022723"/>
    </source>
</evidence>
<feature type="compositionally biased region" description="Basic and acidic residues" evidence="3">
    <location>
        <begin position="209"/>
        <end position="218"/>
    </location>
</feature>
<reference evidence="5" key="1">
    <citation type="submission" date="2021-05" db="EMBL/GenBank/DDBJ databases">
        <authorList>
            <person name="Tigano A."/>
        </authorList>
    </citation>
    <scope>NUCLEOTIDE SEQUENCE</scope>
</reference>
<comment type="caution">
    <text evidence="5">The sequence shown here is derived from an EMBL/GenBank/DDBJ whole genome shotgun (WGS) entry which is preliminary data.</text>
</comment>
<dbReference type="InterPro" id="IPR018247">
    <property type="entry name" value="EF_Hand_1_Ca_BS"/>
</dbReference>
<keyword evidence="1" id="KW-0479">Metal-binding</keyword>
<dbReference type="PANTHER" id="PTHR11639">
    <property type="entry name" value="S100 CALCIUM-BINDING PROTEIN"/>
    <property type="match status" value="1"/>
</dbReference>
<dbReference type="Pfam" id="PF01023">
    <property type="entry name" value="S_100"/>
    <property type="match status" value="1"/>
</dbReference>
<evidence type="ECO:0000313" key="6">
    <source>
        <dbReference type="Proteomes" id="UP000677803"/>
    </source>
</evidence>